<dbReference type="PATRIC" id="fig|537010.4.peg.76"/>
<dbReference type="HOGENOM" id="CLU_3308479_0_0_9"/>
<comment type="caution">
    <text evidence="1">The sequence shown here is derived from an EMBL/GenBank/DDBJ whole genome shotgun (WGS) entry which is preliminary data.</text>
</comment>
<sequence>MKSKGAHEECTRVHFLGRFFYLLYLKGEKGNEDLRNECV</sequence>
<organism evidence="1 2">
    <name type="scientific">Desulfitobacterium hafniense DP7</name>
    <dbReference type="NCBI Taxonomy" id="537010"/>
    <lineage>
        <taxon>Bacteria</taxon>
        <taxon>Bacillati</taxon>
        <taxon>Bacillota</taxon>
        <taxon>Clostridia</taxon>
        <taxon>Eubacteriales</taxon>
        <taxon>Desulfitobacteriaceae</taxon>
        <taxon>Desulfitobacterium</taxon>
    </lineage>
</organism>
<dbReference type="Proteomes" id="UP000004416">
    <property type="component" value="Unassembled WGS sequence"/>
</dbReference>
<protein>
    <submittedName>
        <fullName evidence="1">Uncharacterized protein</fullName>
    </submittedName>
</protein>
<evidence type="ECO:0000313" key="1">
    <source>
        <dbReference type="EMBL" id="EHL09202.1"/>
    </source>
</evidence>
<name>G9XGL8_DESHA</name>
<reference evidence="1 2" key="1">
    <citation type="submission" date="2011-08" db="EMBL/GenBank/DDBJ databases">
        <authorList>
            <person name="Weinstock G."/>
            <person name="Sodergren E."/>
            <person name="Clifton S."/>
            <person name="Fulton L."/>
            <person name="Fulton B."/>
            <person name="Courtney L."/>
            <person name="Fronick C."/>
            <person name="Harrison M."/>
            <person name="Strong C."/>
            <person name="Farmer C."/>
            <person name="Delahaunty K."/>
            <person name="Markovic C."/>
            <person name="Hall O."/>
            <person name="Minx P."/>
            <person name="Tomlinson C."/>
            <person name="Mitreva M."/>
            <person name="Hou S."/>
            <person name="Chen J."/>
            <person name="Wollam A."/>
            <person name="Pepin K.H."/>
            <person name="Johnson M."/>
            <person name="Bhonagiri V."/>
            <person name="Zhang X."/>
            <person name="Suruliraj S."/>
            <person name="Warren W."/>
            <person name="Chinwalla A."/>
            <person name="Mardis E.R."/>
            <person name="Wilson R.K."/>
        </authorList>
    </citation>
    <scope>NUCLEOTIDE SEQUENCE [LARGE SCALE GENOMIC DNA]</scope>
    <source>
        <strain evidence="1 2">DP7</strain>
    </source>
</reference>
<dbReference type="AlphaFoldDB" id="G9XGL8"/>
<proteinExistence type="predicted"/>
<dbReference type="EMBL" id="AFZX01000004">
    <property type="protein sequence ID" value="EHL09202.1"/>
    <property type="molecule type" value="Genomic_DNA"/>
</dbReference>
<accession>G9XGL8</accession>
<gene>
    <name evidence="1" type="ORF">HMPREF0322_00084</name>
</gene>
<evidence type="ECO:0000313" key="2">
    <source>
        <dbReference type="Proteomes" id="UP000004416"/>
    </source>
</evidence>